<dbReference type="EMBL" id="JGYU01000007">
    <property type="protein sequence ID" value="KFI56973.1"/>
    <property type="molecule type" value="Genomic_DNA"/>
</dbReference>
<evidence type="ECO:0000313" key="2">
    <source>
        <dbReference type="EMBL" id="KFI56973.1"/>
    </source>
</evidence>
<dbReference type="STRING" id="35760.BCHO_0647"/>
<gene>
    <name evidence="2" type="ORF">BCHO_0647</name>
</gene>
<protein>
    <submittedName>
        <fullName evidence="2">Cps23K</fullName>
    </submittedName>
</protein>
<dbReference type="PANTHER" id="PTHR36836:SF1">
    <property type="entry name" value="COLANIC ACID BIOSYNTHESIS PROTEIN WCAK"/>
    <property type="match status" value="1"/>
</dbReference>
<comment type="caution">
    <text evidence="2">The sequence shown here is derived from an EMBL/GenBank/DDBJ whole genome shotgun (WGS) entry which is preliminary data.</text>
</comment>
<keyword evidence="3" id="KW-1185">Reference proteome</keyword>
<feature type="domain" description="Polysaccharide pyruvyl transferase" evidence="1">
    <location>
        <begin position="14"/>
        <end position="310"/>
    </location>
</feature>
<accession>A0A087ADX3</accession>
<dbReference type="Pfam" id="PF04230">
    <property type="entry name" value="PS_pyruv_trans"/>
    <property type="match status" value="1"/>
</dbReference>
<dbReference type="OrthoDB" id="3234060at2"/>
<dbReference type="PANTHER" id="PTHR36836">
    <property type="entry name" value="COLANIC ACID BIOSYNTHESIS PROTEIN WCAK"/>
    <property type="match status" value="1"/>
</dbReference>
<dbReference type="Proteomes" id="UP000028995">
    <property type="component" value="Unassembled WGS sequence"/>
</dbReference>
<organism evidence="2 3">
    <name type="scientific">Bifidobacterium choerinum</name>
    <dbReference type="NCBI Taxonomy" id="35760"/>
    <lineage>
        <taxon>Bacteria</taxon>
        <taxon>Bacillati</taxon>
        <taxon>Actinomycetota</taxon>
        <taxon>Actinomycetes</taxon>
        <taxon>Bifidobacteriales</taxon>
        <taxon>Bifidobacteriaceae</taxon>
        <taxon>Bifidobacterium</taxon>
    </lineage>
</organism>
<name>A0A087ADX3_9BIFI</name>
<dbReference type="AlphaFoldDB" id="A0A087ADX3"/>
<evidence type="ECO:0000259" key="1">
    <source>
        <dbReference type="Pfam" id="PF04230"/>
    </source>
</evidence>
<reference evidence="2 3" key="1">
    <citation type="submission" date="2014-03" db="EMBL/GenBank/DDBJ databases">
        <title>Genomics of Bifidobacteria.</title>
        <authorList>
            <person name="Ventura M."/>
            <person name="Milani C."/>
            <person name="Lugli G.A."/>
        </authorList>
    </citation>
    <scope>NUCLEOTIDE SEQUENCE [LARGE SCALE GENOMIC DNA]</scope>
    <source>
        <strain evidence="2 3">LMG 10510</strain>
    </source>
</reference>
<dbReference type="eggNOG" id="COG2327">
    <property type="taxonomic scope" value="Bacteria"/>
</dbReference>
<evidence type="ECO:0000313" key="3">
    <source>
        <dbReference type="Proteomes" id="UP000028995"/>
    </source>
</evidence>
<dbReference type="InterPro" id="IPR007345">
    <property type="entry name" value="Polysacch_pyruvyl_Trfase"/>
</dbReference>
<sequence>MSRILLLNQGHTDNIGDQAIDAVLSTFLRSRGFDVTSAPYEEYVEGRIQLAFDGREILPRAARHMPALMDHWHRNRIRALLERMEDAEYIDAAVIGGGELLAASHRGFASAFPIWCEELAKRGIPVFVTGVSGDFRPGRSAKRFAQALRTCAYISVRDLPTERMMHDDYGVDAVCHPDVVFSYTRIFPDTVHQLPHDASLCIPVHLNAAGYNTLHLADENAYMDYMATELRSEKAADTPVIVTSTVSSEDYPEQVAQEFVARGLDAQARTGLELPAFIDLLNRTGFLLSGRMHACILGLQYGCDVHPIPYRAKLAAFASEYGGVSNLDRVSDASYTGLEELAVRLEAL</sequence>
<dbReference type="RefSeq" id="WP_024541185.1">
    <property type="nucleotide sequence ID" value="NZ_JGYU01000007.1"/>
</dbReference>
<proteinExistence type="predicted"/>